<dbReference type="Gene3D" id="3.90.550.10">
    <property type="entry name" value="Spore Coat Polysaccharide Biosynthesis Protein SpsA, Chain A"/>
    <property type="match status" value="1"/>
</dbReference>
<evidence type="ECO:0000313" key="12">
    <source>
        <dbReference type="EMBL" id="SDF20999.1"/>
    </source>
</evidence>
<dbReference type="PANTHER" id="PTHR46390:SF1">
    <property type="entry name" value="MANNOSE-1-PHOSPHATE GUANYLYLTRANSFERASE"/>
    <property type="match status" value="1"/>
</dbReference>
<comment type="similarity">
    <text evidence="1 8">Belongs to the mannose-6-phosphate isomerase type 2 family.</text>
</comment>
<reference evidence="12 13" key="1">
    <citation type="submission" date="2016-10" db="EMBL/GenBank/DDBJ databases">
        <authorList>
            <person name="de Groot N.N."/>
        </authorList>
    </citation>
    <scope>NUCLEOTIDE SEQUENCE [LARGE SCALE GENOMIC DNA]</scope>
    <source>
        <strain evidence="13">DSM 938 / 37b4</strain>
    </source>
</reference>
<feature type="domain" description="MannoseP isomerase/GMP-like beta-helix" evidence="11">
    <location>
        <begin position="298"/>
        <end position="349"/>
    </location>
</feature>
<dbReference type="InterPro" id="IPR029044">
    <property type="entry name" value="Nucleotide-diphossugar_trans"/>
</dbReference>
<dbReference type="Pfam" id="PF00483">
    <property type="entry name" value="NTP_transferase"/>
    <property type="match status" value="1"/>
</dbReference>
<name>A0A1G7J938_RHOCA</name>
<dbReference type="GO" id="GO:0004475">
    <property type="term" value="F:mannose-1-phosphate guanylyltransferase (GTP) activity"/>
    <property type="evidence" value="ECO:0007669"/>
    <property type="project" value="UniProtKB-EC"/>
</dbReference>
<keyword evidence="3 12" id="KW-0808">Transferase</keyword>
<dbReference type="EMBL" id="FNAY01000008">
    <property type="protein sequence ID" value="SDF20999.1"/>
    <property type="molecule type" value="Genomic_DNA"/>
</dbReference>
<evidence type="ECO:0000256" key="5">
    <source>
        <dbReference type="ARBA" id="ARBA00022741"/>
    </source>
</evidence>
<evidence type="ECO:0000259" key="11">
    <source>
        <dbReference type="Pfam" id="PF22640"/>
    </source>
</evidence>
<dbReference type="PANTHER" id="PTHR46390">
    <property type="entry name" value="MANNOSE-1-PHOSPHATE GUANYLYLTRANSFERASE"/>
    <property type="match status" value="1"/>
</dbReference>
<dbReference type="AlphaFoldDB" id="A0A1G7J938"/>
<dbReference type="NCBIfam" id="TIGR01479">
    <property type="entry name" value="GMP_PMI"/>
    <property type="match status" value="1"/>
</dbReference>
<dbReference type="GO" id="GO:0000271">
    <property type="term" value="P:polysaccharide biosynthetic process"/>
    <property type="evidence" value="ECO:0007669"/>
    <property type="project" value="InterPro"/>
</dbReference>
<keyword evidence="4 12" id="KW-0548">Nucleotidyltransferase</keyword>
<feature type="domain" description="Nucleotidyl transferase" evidence="9">
    <location>
        <begin position="5"/>
        <end position="285"/>
    </location>
</feature>
<evidence type="ECO:0000256" key="1">
    <source>
        <dbReference type="ARBA" id="ARBA00006115"/>
    </source>
</evidence>
<dbReference type="InterPro" id="IPR011051">
    <property type="entry name" value="RmlC_Cupin_sf"/>
</dbReference>
<dbReference type="Gene3D" id="2.60.120.10">
    <property type="entry name" value="Jelly Rolls"/>
    <property type="match status" value="1"/>
</dbReference>
<dbReference type="CDD" id="cd02509">
    <property type="entry name" value="GDP-M1P_Guanylyltransferase"/>
    <property type="match status" value="1"/>
</dbReference>
<sequence>MIYPTILCGGSGTRLWPLSRKSYPKQFVPLLGPETLFQASARRLHGPGFAPPVVLTNSDFRFIVTEQLAEAGIDPGAILIEPEGRNTAPAVLAAALHVLETDPEAVLLVAPSDHAIPDAVAFRHAVTRGLPAVAAGQIVTFGIPPARPETGYGYLELTAQPDPGGAPVPLARFVEKPDLARAEAMLAAGTYLWNAGIFLFRAADMLAAFQTHAPEVVAPVEAALAAARADLGFLRLDPKAWAAAPDISIDYAVMERATNLCAVPFDGDWSDLGGWDAVWAAQPRDAAGVATSQGATAIECHDSLLRSESEGVELVGIGLTNVIAVAMNDAVLVADMSRAQEVKKAVEALRTRKAKQAVQFPKDHRPWGWFETLALADRFQVKRIVVHPGASLSLQSHHHRSEHWIVVQGTARVTVDDRVTLVTENQSVYVPLGAVHRMENPGKMPMVLIEVQTGAYLGEDDIIRYDDAYARGQGAKG</sequence>
<evidence type="ECO:0000256" key="7">
    <source>
        <dbReference type="ARBA" id="ARBA00047343"/>
    </source>
</evidence>
<gene>
    <name evidence="12" type="ORF">SAMN04244550_01848</name>
</gene>
<dbReference type="SUPFAM" id="SSF53448">
    <property type="entry name" value="Nucleotide-diphospho-sugar transferases"/>
    <property type="match status" value="1"/>
</dbReference>
<dbReference type="FunFam" id="2.60.120.10:FF:000032">
    <property type="entry name" value="Mannose-1-phosphate guanylyltransferase/mannose-6-phosphate isomerase"/>
    <property type="match status" value="1"/>
</dbReference>
<comment type="catalytic activity">
    <reaction evidence="7">
        <text>alpha-D-mannose 1-phosphate + GTP + H(+) = GDP-alpha-D-mannose + diphosphate</text>
        <dbReference type="Rhea" id="RHEA:15229"/>
        <dbReference type="ChEBI" id="CHEBI:15378"/>
        <dbReference type="ChEBI" id="CHEBI:33019"/>
        <dbReference type="ChEBI" id="CHEBI:37565"/>
        <dbReference type="ChEBI" id="CHEBI:57527"/>
        <dbReference type="ChEBI" id="CHEBI:58409"/>
        <dbReference type="EC" id="2.7.7.13"/>
    </reaction>
</comment>
<dbReference type="GO" id="GO:0005525">
    <property type="term" value="F:GTP binding"/>
    <property type="evidence" value="ECO:0007669"/>
    <property type="project" value="UniProtKB-KW"/>
</dbReference>
<keyword evidence="5" id="KW-0547">Nucleotide-binding</keyword>
<dbReference type="GO" id="GO:0009298">
    <property type="term" value="P:GDP-mannose biosynthetic process"/>
    <property type="evidence" value="ECO:0007669"/>
    <property type="project" value="TreeGrafter"/>
</dbReference>
<accession>A0A1G7J938</accession>
<dbReference type="InterPro" id="IPR054566">
    <property type="entry name" value="ManC/GMP-like_b-helix"/>
</dbReference>
<dbReference type="Pfam" id="PF22640">
    <property type="entry name" value="ManC_GMP_beta-helix"/>
    <property type="match status" value="1"/>
</dbReference>
<dbReference type="EC" id="2.7.7.13" evidence="2"/>
<evidence type="ECO:0000256" key="2">
    <source>
        <dbReference type="ARBA" id="ARBA00012387"/>
    </source>
</evidence>
<dbReference type="RefSeq" id="WP_074553772.1">
    <property type="nucleotide sequence ID" value="NZ_CP119563.1"/>
</dbReference>
<dbReference type="SUPFAM" id="SSF51182">
    <property type="entry name" value="RmlC-like cupins"/>
    <property type="match status" value="1"/>
</dbReference>
<dbReference type="InterPro" id="IPR006375">
    <property type="entry name" value="Man1P_GuaTrfase/Man6P_Isoase"/>
</dbReference>
<dbReference type="InterPro" id="IPR051161">
    <property type="entry name" value="Mannose-6P_isomerase_type2"/>
</dbReference>
<dbReference type="InterPro" id="IPR049577">
    <property type="entry name" value="GMPP_N"/>
</dbReference>
<evidence type="ECO:0000313" key="13">
    <source>
        <dbReference type="Proteomes" id="UP000183812"/>
    </source>
</evidence>
<evidence type="ECO:0000259" key="9">
    <source>
        <dbReference type="Pfam" id="PF00483"/>
    </source>
</evidence>
<evidence type="ECO:0000259" key="10">
    <source>
        <dbReference type="Pfam" id="PF01050"/>
    </source>
</evidence>
<evidence type="ECO:0000256" key="3">
    <source>
        <dbReference type="ARBA" id="ARBA00022679"/>
    </source>
</evidence>
<dbReference type="Pfam" id="PF01050">
    <property type="entry name" value="MannoseP_isomer"/>
    <property type="match status" value="1"/>
</dbReference>
<dbReference type="InterPro" id="IPR014710">
    <property type="entry name" value="RmlC-like_jellyroll"/>
</dbReference>
<organism evidence="12 13">
    <name type="scientific">Rhodobacter capsulatus</name>
    <name type="common">Rhodopseudomonas capsulata</name>
    <dbReference type="NCBI Taxonomy" id="1061"/>
    <lineage>
        <taxon>Bacteria</taxon>
        <taxon>Pseudomonadati</taxon>
        <taxon>Pseudomonadota</taxon>
        <taxon>Alphaproteobacteria</taxon>
        <taxon>Rhodobacterales</taxon>
        <taxon>Rhodobacter group</taxon>
        <taxon>Rhodobacter</taxon>
    </lineage>
</organism>
<evidence type="ECO:0000256" key="8">
    <source>
        <dbReference type="RuleBase" id="RU004190"/>
    </source>
</evidence>
<keyword evidence="6" id="KW-0342">GTP-binding</keyword>
<dbReference type="Proteomes" id="UP000183812">
    <property type="component" value="Unassembled WGS sequence"/>
</dbReference>
<proteinExistence type="inferred from homology"/>
<evidence type="ECO:0000256" key="4">
    <source>
        <dbReference type="ARBA" id="ARBA00022695"/>
    </source>
</evidence>
<dbReference type="InterPro" id="IPR005835">
    <property type="entry name" value="NTP_transferase_dom"/>
</dbReference>
<dbReference type="CDD" id="cd02213">
    <property type="entry name" value="cupin_PMI_typeII_C"/>
    <property type="match status" value="1"/>
</dbReference>
<dbReference type="InterPro" id="IPR001538">
    <property type="entry name" value="Man6P_isomerase-2_C"/>
</dbReference>
<protein>
    <recommendedName>
        <fullName evidence="2">mannose-1-phosphate guanylyltransferase</fullName>
        <ecNumber evidence="2">2.7.7.13</ecNumber>
    </recommendedName>
</protein>
<evidence type="ECO:0000256" key="6">
    <source>
        <dbReference type="ARBA" id="ARBA00023134"/>
    </source>
</evidence>
<dbReference type="OrthoDB" id="9806359at2"/>
<feature type="domain" description="Mannose-6-phosphate isomerase type II C-terminal" evidence="10">
    <location>
        <begin position="359"/>
        <end position="467"/>
    </location>
</feature>